<dbReference type="RefSeq" id="WP_112987077.1">
    <property type="nucleotide sequence ID" value="NZ_CP078018.1"/>
</dbReference>
<dbReference type="Proteomes" id="UP000253688">
    <property type="component" value="Unassembled WGS sequence"/>
</dbReference>
<protein>
    <submittedName>
        <fullName evidence="1">N-acetyltransferase</fullName>
    </submittedName>
</protein>
<proteinExistence type="predicted"/>
<keyword evidence="1" id="KW-0808">Transferase</keyword>
<dbReference type="AlphaFoldDB" id="A0A365PIV8"/>
<organism evidence="1 2">
    <name type="scientific">Acinetobacter junii</name>
    <dbReference type="NCBI Taxonomy" id="40215"/>
    <lineage>
        <taxon>Bacteria</taxon>
        <taxon>Pseudomonadati</taxon>
        <taxon>Pseudomonadota</taxon>
        <taxon>Gammaproteobacteria</taxon>
        <taxon>Moraxellales</taxon>
        <taxon>Moraxellaceae</taxon>
        <taxon>Acinetobacter</taxon>
    </lineage>
</organism>
<accession>A0A365PIV8</accession>
<gene>
    <name evidence="1" type="ORF">DC346_08395</name>
</gene>
<dbReference type="Gene3D" id="3.40.630.30">
    <property type="match status" value="1"/>
</dbReference>
<reference evidence="1 2" key="1">
    <citation type="submission" date="2018-04" db="EMBL/GenBank/DDBJ databases">
        <title>Acinetobacter junii Genome sequencing and assembly.</title>
        <authorList>
            <person name="Su J."/>
            <person name="Rensing C."/>
            <person name="Mazhar H.S."/>
        </authorList>
    </citation>
    <scope>NUCLEOTIDE SEQUENCE [LARGE SCALE GENOMIC DNA]</scope>
    <source>
        <strain evidence="1 2">SC22</strain>
    </source>
</reference>
<dbReference type="PROSITE" id="PS51186">
    <property type="entry name" value="GNAT"/>
    <property type="match status" value="1"/>
</dbReference>
<dbReference type="CDD" id="cd04301">
    <property type="entry name" value="NAT_SF"/>
    <property type="match status" value="1"/>
</dbReference>
<evidence type="ECO:0000313" key="1">
    <source>
        <dbReference type="EMBL" id="RBA47256.1"/>
    </source>
</evidence>
<dbReference type="SUPFAM" id="SSF55729">
    <property type="entry name" value="Acyl-CoA N-acyltransferases (Nat)"/>
    <property type="match status" value="1"/>
</dbReference>
<dbReference type="InterPro" id="IPR000182">
    <property type="entry name" value="GNAT_dom"/>
</dbReference>
<sequence length="182" mass="21497">MGDQHLPEQIFVEVELQSNRKGQIRTANFGDVAKIAEIHVQCWKETYANILNQEILDQLDAQEKLILWQAITRSLDHQLLVYIEDQKIKGFIDGFLNPENNVAEIRAFYLLQEIQKQGIGREMFQCFYDYVVQKRYQFIRLEVFNKNPSRFFYEKIGAELIGEAELPEFGEGITELIYQWEI</sequence>
<dbReference type="InterPro" id="IPR016181">
    <property type="entry name" value="Acyl_CoA_acyltransferase"/>
</dbReference>
<evidence type="ECO:0000313" key="2">
    <source>
        <dbReference type="Proteomes" id="UP000253688"/>
    </source>
</evidence>
<dbReference type="STRING" id="40215.BVL33_04765"/>
<dbReference type="GO" id="GO:0016747">
    <property type="term" value="F:acyltransferase activity, transferring groups other than amino-acyl groups"/>
    <property type="evidence" value="ECO:0007669"/>
    <property type="project" value="InterPro"/>
</dbReference>
<dbReference type="Pfam" id="PF00583">
    <property type="entry name" value="Acetyltransf_1"/>
    <property type="match status" value="1"/>
</dbReference>
<name>A0A365PIV8_ACIJU</name>
<dbReference type="EMBL" id="QEWH01000043">
    <property type="protein sequence ID" value="RBA47256.1"/>
    <property type="molecule type" value="Genomic_DNA"/>
</dbReference>
<comment type="caution">
    <text evidence="1">The sequence shown here is derived from an EMBL/GenBank/DDBJ whole genome shotgun (WGS) entry which is preliminary data.</text>
</comment>